<dbReference type="RefSeq" id="WP_013513568.1">
    <property type="nucleotide sequence ID" value="NC_014844.1"/>
</dbReference>
<dbReference type="OrthoDB" id="5464821at2"/>
<dbReference type="Proteomes" id="UP000002191">
    <property type="component" value="Chromosome"/>
</dbReference>
<reference evidence="2" key="1">
    <citation type="submission" date="2010-12" db="EMBL/GenBank/DDBJ databases">
        <title>Complete sequence of Desulfovibrio aespoeensis Aspo-2.</title>
        <authorList>
            <consortium name="US DOE Joint Genome Institute"/>
            <person name="Lucas S."/>
            <person name="Copeland A."/>
            <person name="Lapidus A."/>
            <person name="Cheng J.-F."/>
            <person name="Goodwin L."/>
            <person name="Pitluck S."/>
            <person name="Chertkov O."/>
            <person name="Misra M."/>
            <person name="Detter J.C."/>
            <person name="Han C."/>
            <person name="Tapia R."/>
            <person name="Land M."/>
            <person name="Hauser L."/>
            <person name="Kyrpides N."/>
            <person name="Ivanova N."/>
            <person name="Ovchinnikova G."/>
            <person name="Pedersen K."/>
            <person name="Jagevall S."/>
            <person name="Hazen T."/>
            <person name="Woyke T."/>
        </authorList>
    </citation>
    <scope>NUCLEOTIDE SEQUENCE [LARGE SCALE GENOMIC DNA]</scope>
    <source>
        <strain evidence="2">ATCC 700646 / DSM 10631 / Aspo-2</strain>
    </source>
</reference>
<reference evidence="1 2" key="2">
    <citation type="journal article" date="2014" name="Genome Announc.">
        <title>Complete Genome Sequence of the Subsurface, Mesophilic Sulfate-Reducing Bacterium Desulfovibrio aespoeensis Aspo-2.</title>
        <authorList>
            <person name="Pedersen K."/>
            <person name="Bengtsson A."/>
            <person name="Edlund J."/>
            <person name="Rabe L."/>
            <person name="Hazen T."/>
            <person name="Chakraborty R."/>
            <person name="Goodwin L."/>
            <person name="Shapiro N."/>
        </authorList>
    </citation>
    <scope>NUCLEOTIDE SEQUENCE [LARGE SCALE GENOMIC DNA]</scope>
    <source>
        <strain evidence="2">ATCC 700646 / DSM 10631 / Aspo-2</strain>
    </source>
</reference>
<organism evidence="1 2">
    <name type="scientific">Pseudodesulfovibrio aespoeensis (strain ATCC 700646 / DSM 10631 / Aspo-2)</name>
    <name type="common">Desulfovibrio aespoeensis</name>
    <dbReference type="NCBI Taxonomy" id="643562"/>
    <lineage>
        <taxon>Bacteria</taxon>
        <taxon>Pseudomonadati</taxon>
        <taxon>Thermodesulfobacteriota</taxon>
        <taxon>Desulfovibrionia</taxon>
        <taxon>Desulfovibrionales</taxon>
        <taxon>Desulfovibrionaceae</taxon>
    </lineage>
</organism>
<accession>E6VYX3</accession>
<dbReference type="AlphaFoldDB" id="E6VYX3"/>
<dbReference type="HOGENOM" id="CLU_1208969_0_0_7"/>
<evidence type="ECO:0000313" key="2">
    <source>
        <dbReference type="Proteomes" id="UP000002191"/>
    </source>
</evidence>
<dbReference type="STRING" id="643562.Daes_0618"/>
<dbReference type="KEGG" id="das:Daes_0618"/>
<sequence>MDKYYVNFDNNTDRTWSLAVYQTLPSSIGLDSVAWKLSTVPRSGSSGVFWEVSYNVALASYRQDTPLGVYYSSQALDTHLGYEWDIVYRDGVQQLELVEALPVGLDDHILINNKSGLEANPGIGMSGTGSVFKRNVLSNSSAQFKVTPTYWVGLFRDVQLGEVISSNVEVGPIKLAFAEGSNVATVTAVRLGDSIEYSTKYSRS</sequence>
<proteinExistence type="predicted"/>
<keyword evidence="2" id="KW-1185">Reference proteome</keyword>
<protein>
    <submittedName>
        <fullName evidence="1">Uncharacterized protein</fullName>
    </submittedName>
</protein>
<name>E6VYX3_PSEA9</name>
<gene>
    <name evidence="1" type="ordered locus">Daes_0618</name>
</gene>
<dbReference type="EMBL" id="CP002431">
    <property type="protein sequence ID" value="ADU61636.1"/>
    <property type="molecule type" value="Genomic_DNA"/>
</dbReference>
<evidence type="ECO:0000313" key="1">
    <source>
        <dbReference type="EMBL" id="ADU61636.1"/>
    </source>
</evidence>